<dbReference type="OrthoDB" id="10250130at2759"/>
<feature type="region of interest" description="Disordered" evidence="3">
    <location>
        <begin position="305"/>
        <end position="378"/>
    </location>
</feature>
<dbReference type="GO" id="GO:0030246">
    <property type="term" value="F:carbohydrate binding"/>
    <property type="evidence" value="ECO:0007669"/>
    <property type="project" value="UniProtKB-KW"/>
</dbReference>
<keyword evidence="2" id="KW-0430">Lectin</keyword>
<dbReference type="FunFam" id="2.100.10.30:FF:000001">
    <property type="entry name" value="Jacalin-related lectin 33"/>
    <property type="match status" value="5"/>
</dbReference>
<comment type="similarity">
    <text evidence="1">Belongs to the jacalin lectin family.</text>
</comment>
<sequence>MSEKVGAMGGNKGGAFDDGVFDGVKKVIVGKDFSKVTYIKIEYEKDGKFEIREHGTNRGELKEFSVDYPNEYITAVGGSYGTVFGYESALIKSLLFKTSYGRTSPILGHTTLLGNPAGKEFMLESKNGGKLLGFHGRSGEALDAIGPHFFAVNSSLKHFKPQGGNGGSVWDDGAFDGVRKVLVGRNGKFVSYVRFEYAKGERIVPHAHGKRQEAPQEFVVDYPNEHITSVEGTIDGYLSSLKFKTSKGRTSPAFGNEVGNKFVFEETGFKLVGFCGRSGDAIDALGAHFAPLPAPVPTLVPVPAPASTPASTPASPPISAPVPVPDHDALVPAPVSGVSSGGTGSNTGGSGLDTGSGGPQKMETQGGEGGNQWDDGSDHEGVMKIYVAAGGLGIENIKFDYVKNGETKEGTFHGVKARAVISTIVIGHPEEYLVSVEGWYDSSNIIQGIKFQTNTTTSDFIGYEFSGDGTQFSLQVKDKKIIGFHGFADSHLNSLGAYFVPVSSSSSSLTPPPNKVEAQGGNGGETFDDGAFDDVRKVFVGQGDSGVAYIKFEYEKNGKRETREHGKQTLLGTEEFEVDSDDYITSVEFYYEKIFGLPTDIITSLIFKTFKSKTSQPFGMVSGNKSILEGGKIVGFHGRASNVLHSLGIYISPSRTSSTPVTPSFKLPAQGGNGGVSWDDGVHDNVSKVYVGQGDSGVAFVKFEYDKGSELLVGDGHGKMSLLGTEEFVIHPDDYITSVKVYYEKLYGLKAEIITALIFKTFKGITSQPFGITSGDFFLLEGGKITGFHGSSSDVLHSIGAYMSLSSTPMLRGKWIQVEQKSNEPGPRCSHAIAMVGEKMYSFGGELTPNFHIDQHLYVFDFKTHTWSLAPPNGDVPDLPCLGVCMVAIGTTLYVFGGRDGHRNYNGFYSYDTVKSEWKLITHVNKGPAPRSFHAMAADAENIYVFGGVSTTARLNTLHAYNIVSEKWIELTNPGESCKARGGPGLAVVHGKIWVVYGFSGDEMDDVHCYDPVESKWTKVETSGEKPWGRSVFSIAVVGKYIIISGGEIDMDPKAHLGPGILIGGAFVLDTENLMWEKLEEGHSPRGWCASTTASIDGKKGLLMYGGKSPTNGRYDDIFFYGVDSA</sequence>
<dbReference type="AlphaFoldDB" id="A0A8T2CL64"/>
<dbReference type="PROSITE" id="PS51752">
    <property type="entry name" value="JACALIN_LECTIN"/>
    <property type="match status" value="5"/>
</dbReference>
<comment type="caution">
    <text evidence="5">The sequence shown here is derived from an EMBL/GenBank/DDBJ whole genome shotgun (WGS) entry which is preliminary data.</text>
</comment>
<feature type="domain" description="Jacalin-type lectin" evidence="4">
    <location>
        <begin position="2"/>
        <end position="151"/>
    </location>
</feature>
<dbReference type="PANTHER" id="PTHR47293:SF11">
    <property type="entry name" value="JACALIN-RELATED LECTIN 12-RELATED"/>
    <property type="match status" value="1"/>
</dbReference>
<feature type="compositionally biased region" description="Gly residues" evidence="3">
    <location>
        <begin position="339"/>
        <end position="358"/>
    </location>
</feature>
<dbReference type="Pfam" id="PF24681">
    <property type="entry name" value="Kelch_KLHDC2_KLHL20_DRC7"/>
    <property type="match status" value="1"/>
</dbReference>
<feature type="domain" description="Jacalin-type lectin" evidence="4">
    <location>
        <begin position="664"/>
        <end position="805"/>
    </location>
</feature>
<dbReference type="InterPro" id="IPR001229">
    <property type="entry name" value="Jacalin-like_lectin_dom"/>
</dbReference>
<evidence type="ECO:0000256" key="1">
    <source>
        <dbReference type="ARBA" id="ARBA00006568"/>
    </source>
</evidence>
<feature type="domain" description="Jacalin-type lectin" evidence="4">
    <location>
        <begin position="513"/>
        <end position="653"/>
    </location>
</feature>
<reference evidence="5 6" key="1">
    <citation type="submission" date="2020-12" db="EMBL/GenBank/DDBJ databases">
        <title>Concerted genomic and epigenomic changes stabilize Arabidopsis allopolyploids.</title>
        <authorList>
            <person name="Chen Z."/>
        </authorList>
    </citation>
    <scope>NUCLEOTIDE SEQUENCE [LARGE SCALE GENOMIC DNA]</scope>
    <source>
        <strain evidence="5">As9502</strain>
        <tissue evidence="5">Leaf</tissue>
    </source>
</reference>
<evidence type="ECO:0000256" key="2">
    <source>
        <dbReference type="ARBA" id="ARBA00022734"/>
    </source>
</evidence>
<dbReference type="EMBL" id="JAEFBJ010000006">
    <property type="protein sequence ID" value="KAG7600279.1"/>
    <property type="molecule type" value="Genomic_DNA"/>
</dbReference>
<feature type="compositionally biased region" description="Pro residues" evidence="3">
    <location>
        <begin position="314"/>
        <end position="324"/>
    </location>
</feature>
<evidence type="ECO:0000313" key="6">
    <source>
        <dbReference type="Proteomes" id="UP000694251"/>
    </source>
</evidence>
<organism evidence="5 6">
    <name type="scientific">Arabidopsis suecica</name>
    <name type="common">Swedish thale-cress</name>
    <name type="synonym">Cardaminopsis suecica</name>
    <dbReference type="NCBI Taxonomy" id="45249"/>
    <lineage>
        <taxon>Eukaryota</taxon>
        <taxon>Viridiplantae</taxon>
        <taxon>Streptophyta</taxon>
        <taxon>Embryophyta</taxon>
        <taxon>Tracheophyta</taxon>
        <taxon>Spermatophyta</taxon>
        <taxon>Magnoliopsida</taxon>
        <taxon>eudicotyledons</taxon>
        <taxon>Gunneridae</taxon>
        <taxon>Pentapetalae</taxon>
        <taxon>rosids</taxon>
        <taxon>malvids</taxon>
        <taxon>Brassicales</taxon>
        <taxon>Brassicaceae</taxon>
        <taxon>Camelineae</taxon>
        <taxon>Arabidopsis</taxon>
    </lineage>
</organism>
<evidence type="ECO:0000256" key="3">
    <source>
        <dbReference type="SAM" id="MobiDB-lite"/>
    </source>
</evidence>
<dbReference type="PANTHER" id="PTHR47293">
    <property type="entry name" value="JACALIN-RELATED LECTIN 3"/>
    <property type="match status" value="1"/>
</dbReference>
<dbReference type="SMART" id="SM00915">
    <property type="entry name" value="Jacalin"/>
    <property type="match status" value="5"/>
</dbReference>
<gene>
    <name evidence="5" type="ORF">ISN44_As06g043950</name>
</gene>
<evidence type="ECO:0000313" key="5">
    <source>
        <dbReference type="EMBL" id="KAG7600279.1"/>
    </source>
</evidence>
<dbReference type="Proteomes" id="UP000694251">
    <property type="component" value="Chromosome 6"/>
</dbReference>
<feature type="domain" description="Jacalin-type lectin" evidence="4">
    <location>
        <begin position="359"/>
        <end position="501"/>
    </location>
</feature>
<keyword evidence="6" id="KW-1185">Reference proteome</keyword>
<name>A0A8T2CL64_ARASU</name>
<dbReference type="InterPro" id="IPR033734">
    <property type="entry name" value="Jacalin-like_lectin_dom_plant"/>
</dbReference>
<accession>A0A8T2CL64</accession>
<evidence type="ECO:0000259" key="4">
    <source>
        <dbReference type="PROSITE" id="PS51752"/>
    </source>
</evidence>
<dbReference type="CDD" id="cd09612">
    <property type="entry name" value="Jacalin"/>
    <property type="match status" value="5"/>
</dbReference>
<protein>
    <submittedName>
        <fullName evidence="5">Jacalin-like lectin domain superfamily</fullName>
    </submittedName>
</protein>
<dbReference type="Pfam" id="PF01419">
    <property type="entry name" value="Jacalin"/>
    <property type="match status" value="5"/>
</dbReference>
<feature type="domain" description="Jacalin-type lectin" evidence="4">
    <location>
        <begin position="156"/>
        <end position="291"/>
    </location>
</feature>
<proteinExistence type="inferred from homology"/>